<evidence type="ECO:0000313" key="2">
    <source>
        <dbReference type="Proteomes" id="UP000501914"/>
    </source>
</evidence>
<dbReference type="KEGG" id="bteq:G4P54_03325"/>
<evidence type="ECO:0000313" key="1">
    <source>
        <dbReference type="EMBL" id="QIW78909.1"/>
    </source>
</evidence>
<organism evidence="1 2">
    <name type="scientific">Bacillus tequilensis</name>
    <dbReference type="NCBI Taxonomy" id="227866"/>
    <lineage>
        <taxon>Bacteria</taxon>
        <taxon>Bacillati</taxon>
        <taxon>Bacillota</taxon>
        <taxon>Bacilli</taxon>
        <taxon>Bacillales</taxon>
        <taxon>Bacillaceae</taxon>
        <taxon>Bacillus</taxon>
    </lineage>
</organism>
<name>A0A6H0WG16_9BACI</name>
<sequence>MTRKPFSVEKGFIIIWQTSSIGFLCIKILINEKLRPFELIHAILEKGKRSQQ</sequence>
<dbReference type="AlphaFoldDB" id="A0A6H0WG16"/>
<dbReference type="RefSeq" id="WP_167871760.1">
    <property type="nucleotide sequence ID" value="NZ_CP048852.1"/>
</dbReference>
<dbReference type="Proteomes" id="UP000501914">
    <property type="component" value="Chromosome"/>
</dbReference>
<gene>
    <name evidence="1" type="ORF">G4P54_03325</name>
</gene>
<dbReference type="EMBL" id="CP048852">
    <property type="protein sequence ID" value="QIW78909.1"/>
    <property type="molecule type" value="Genomic_DNA"/>
</dbReference>
<accession>A0A6H0WG16</accession>
<proteinExistence type="predicted"/>
<keyword evidence="2" id="KW-1185">Reference proteome</keyword>
<protein>
    <submittedName>
        <fullName evidence="1">Uncharacterized protein</fullName>
    </submittedName>
</protein>
<reference evidence="1 2" key="1">
    <citation type="submission" date="2020-02" db="EMBL/GenBank/DDBJ databases">
        <title>Genome sequencing, annotation and comparative genomic analysis of Bacillus tequilensis EA-CB0015, an effective biological control agent against Pseudocercospora fijiensis in banana plants.</title>
        <authorList>
            <person name="Cuellar-Gaviria T.Z."/>
            <person name="Ju K.-S."/>
            <person name="Villegas-Escobar V."/>
        </authorList>
    </citation>
    <scope>NUCLEOTIDE SEQUENCE [LARGE SCALE GENOMIC DNA]</scope>
    <source>
        <strain evidence="1 2">EA-CB0015</strain>
    </source>
</reference>